<sequence>MPCFENTKHIKDYLTIQYFMGRLILEKIRLFVAVEMDKREFIEKLKEIADRMSCQSQRLEELEEIKSAIEHRLEIKEENWRKFIKFYADNKKFMVPIITQVLDVSGFVCENLAKAMSSGSGLTAVQIAMIGVAIMEEFGKDGEGKM</sequence>
<evidence type="ECO:0000313" key="2">
    <source>
        <dbReference type="EMBL" id="CAD2196676.1"/>
    </source>
</evidence>
<evidence type="ECO:0000256" key="1">
    <source>
        <dbReference type="SAM" id="Coils"/>
    </source>
</evidence>
<reference evidence="2 3" key="1">
    <citation type="submission" date="2020-08" db="EMBL/GenBank/DDBJ databases">
        <authorList>
            <person name="Koutsovoulos G."/>
            <person name="Danchin GJ E."/>
        </authorList>
    </citation>
    <scope>NUCLEOTIDE SEQUENCE [LARGE SCALE GENOMIC DNA]</scope>
</reference>
<protein>
    <submittedName>
        <fullName evidence="2">Uncharacterized protein</fullName>
    </submittedName>
</protein>
<organism evidence="2 3">
    <name type="scientific">Meloidogyne enterolobii</name>
    <name type="common">Root-knot nematode worm</name>
    <name type="synonym">Meloidogyne mayaguensis</name>
    <dbReference type="NCBI Taxonomy" id="390850"/>
    <lineage>
        <taxon>Eukaryota</taxon>
        <taxon>Metazoa</taxon>
        <taxon>Ecdysozoa</taxon>
        <taxon>Nematoda</taxon>
        <taxon>Chromadorea</taxon>
        <taxon>Rhabditida</taxon>
        <taxon>Tylenchina</taxon>
        <taxon>Tylenchomorpha</taxon>
        <taxon>Tylenchoidea</taxon>
        <taxon>Meloidogynidae</taxon>
        <taxon>Meloidogyninae</taxon>
        <taxon>Meloidogyne</taxon>
    </lineage>
</organism>
<dbReference type="Proteomes" id="UP000580250">
    <property type="component" value="Unassembled WGS sequence"/>
</dbReference>
<evidence type="ECO:0000313" key="3">
    <source>
        <dbReference type="Proteomes" id="UP000580250"/>
    </source>
</evidence>
<comment type="caution">
    <text evidence="2">The sequence shown here is derived from an EMBL/GenBank/DDBJ whole genome shotgun (WGS) entry which is preliminary data.</text>
</comment>
<feature type="coiled-coil region" evidence="1">
    <location>
        <begin position="42"/>
        <end position="79"/>
    </location>
</feature>
<dbReference type="EMBL" id="CAJEWN010001345">
    <property type="protein sequence ID" value="CAD2196676.1"/>
    <property type="molecule type" value="Genomic_DNA"/>
</dbReference>
<accession>A0A6V7XBG5</accession>
<proteinExistence type="predicted"/>
<dbReference type="AlphaFoldDB" id="A0A6V7XBG5"/>
<name>A0A6V7XBG5_MELEN</name>
<keyword evidence="1" id="KW-0175">Coiled coil</keyword>
<gene>
    <name evidence="2" type="ORF">MENT_LOCUS49859</name>
</gene>